<dbReference type="VEuPathDB" id="FungiDB:GGTG_12370"/>
<reference evidence="3" key="1">
    <citation type="submission" date="2010-07" db="EMBL/GenBank/DDBJ databases">
        <title>The genome sequence of Gaeumannomyces graminis var. tritici strain R3-111a-1.</title>
        <authorList>
            <consortium name="The Broad Institute Genome Sequencing Platform"/>
            <person name="Ma L.-J."/>
            <person name="Dead R."/>
            <person name="Young S."/>
            <person name="Zeng Q."/>
            <person name="Koehrsen M."/>
            <person name="Alvarado L."/>
            <person name="Berlin A."/>
            <person name="Chapman S.B."/>
            <person name="Chen Z."/>
            <person name="Freedman E."/>
            <person name="Gellesch M."/>
            <person name="Goldberg J."/>
            <person name="Griggs A."/>
            <person name="Gujja S."/>
            <person name="Heilman E.R."/>
            <person name="Heiman D."/>
            <person name="Hepburn T."/>
            <person name="Howarth C."/>
            <person name="Jen D."/>
            <person name="Larson L."/>
            <person name="Mehta T."/>
            <person name="Neiman D."/>
            <person name="Pearson M."/>
            <person name="Roberts A."/>
            <person name="Saif S."/>
            <person name="Shea T."/>
            <person name="Shenoy N."/>
            <person name="Sisk P."/>
            <person name="Stolte C."/>
            <person name="Sykes S."/>
            <person name="Walk T."/>
            <person name="White J."/>
            <person name="Yandava C."/>
            <person name="Haas B."/>
            <person name="Nusbaum C."/>
            <person name="Birren B."/>
        </authorList>
    </citation>
    <scope>NUCLEOTIDE SEQUENCE [LARGE SCALE GENOMIC DNA]</scope>
    <source>
        <strain evidence="3">R3-111a-1</strain>
    </source>
</reference>
<proteinExistence type="predicted"/>
<dbReference type="AlphaFoldDB" id="J3PFU5"/>
<reference evidence="2" key="4">
    <citation type="journal article" date="2015" name="G3 (Bethesda)">
        <title>Genome sequences of three phytopathogenic species of the Magnaporthaceae family of fungi.</title>
        <authorList>
            <person name="Okagaki L.H."/>
            <person name="Nunes C.C."/>
            <person name="Sailsbery J."/>
            <person name="Clay B."/>
            <person name="Brown D."/>
            <person name="John T."/>
            <person name="Oh Y."/>
            <person name="Young N."/>
            <person name="Fitzgerald M."/>
            <person name="Haas B.J."/>
            <person name="Zeng Q."/>
            <person name="Young S."/>
            <person name="Adiconis X."/>
            <person name="Fan L."/>
            <person name="Levin J.Z."/>
            <person name="Mitchell T.K."/>
            <person name="Okubara P.A."/>
            <person name="Farman M.L."/>
            <person name="Kohn L.M."/>
            <person name="Birren B."/>
            <person name="Ma L.-J."/>
            <person name="Dean R.A."/>
        </authorList>
    </citation>
    <scope>NUCLEOTIDE SEQUENCE</scope>
    <source>
        <strain evidence="2">R3-111a-1</strain>
    </source>
</reference>
<name>J3PFU5_GAET3</name>
<organism evidence="1">
    <name type="scientific">Gaeumannomyces tritici (strain R3-111a-1)</name>
    <name type="common">Wheat and barley take-all root rot fungus</name>
    <name type="synonym">Gaeumannomyces graminis var. tritici</name>
    <dbReference type="NCBI Taxonomy" id="644352"/>
    <lineage>
        <taxon>Eukaryota</taxon>
        <taxon>Fungi</taxon>
        <taxon>Dikarya</taxon>
        <taxon>Ascomycota</taxon>
        <taxon>Pezizomycotina</taxon>
        <taxon>Sordariomycetes</taxon>
        <taxon>Sordariomycetidae</taxon>
        <taxon>Magnaporthales</taxon>
        <taxon>Magnaporthaceae</taxon>
        <taxon>Gaeumannomyces</taxon>
    </lineage>
</organism>
<reference evidence="1" key="2">
    <citation type="submission" date="2010-07" db="EMBL/GenBank/DDBJ databases">
        <authorList>
            <consortium name="The Broad Institute Genome Sequencing Platform"/>
            <consortium name="Broad Institute Genome Sequencing Center for Infectious Disease"/>
            <person name="Ma L.-J."/>
            <person name="Dead R."/>
            <person name="Young S."/>
            <person name="Zeng Q."/>
            <person name="Koehrsen M."/>
            <person name="Alvarado L."/>
            <person name="Berlin A."/>
            <person name="Chapman S.B."/>
            <person name="Chen Z."/>
            <person name="Freedman E."/>
            <person name="Gellesch M."/>
            <person name="Goldberg J."/>
            <person name="Griggs A."/>
            <person name="Gujja S."/>
            <person name="Heilman E.R."/>
            <person name="Heiman D."/>
            <person name="Hepburn T."/>
            <person name="Howarth C."/>
            <person name="Jen D."/>
            <person name="Larson L."/>
            <person name="Mehta T."/>
            <person name="Neiman D."/>
            <person name="Pearson M."/>
            <person name="Roberts A."/>
            <person name="Saif S."/>
            <person name="Shea T."/>
            <person name="Shenoy N."/>
            <person name="Sisk P."/>
            <person name="Stolte C."/>
            <person name="Sykes S."/>
            <person name="Walk T."/>
            <person name="White J."/>
            <person name="Yandava C."/>
            <person name="Haas B."/>
            <person name="Nusbaum C."/>
            <person name="Birren B."/>
        </authorList>
    </citation>
    <scope>NUCLEOTIDE SEQUENCE</scope>
    <source>
        <strain evidence="1">R3-111a-1</strain>
    </source>
</reference>
<keyword evidence="3" id="KW-1185">Reference proteome</keyword>
<evidence type="ECO:0000313" key="3">
    <source>
        <dbReference type="Proteomes" id="UP000006039"/>
    </source>
</evidence>
<dbReference type="RefSeq" id="XP_009228531.1">
    <property type="nucleotide sequence ID" value="XM_009230267.1"/>
</dbReference>
<reference evidence="2" key="5">
    <citation type="submission" date="2018-04" db="UniProtKB">
        <authorList>
            <consortium name="EnsemblFungi"/>
        </authorList>
    </citation>
    <scope>IDENTIFICATION</scope>
    <source>
        <strain evidence="2">R3-111a-1</strain>
    </source>
</reference>
<dbReference type="HOGENOM" id="CLU_2996616_0_0_1"/>
<dbReference type="EnsemblFungi" id="EJT70197">
    <property type="protein sequence ID" value="EJT70197"/>
    <property type="gene ID" value="GGTG_12370"/>
</dbReference>
<gene>
    <name evidence="2" type="primary">20352828</name>
    <name evidence="1" type="ORF">GGTG_12370</name>
</gene>
<dbReference type="EMBL" id="GL385402">
    <property type="protein sequence ID" value="EJT70197.1"/>
    <property type="molecule type" value="Genomic_DNA"/>
</dbReference>
<dbReference type="GeneID" id="20352828"/>
<dbReference type="Proteomes" id="UP000006039">
    <property type="component" value="Unassembled WGS sequence"/>
</dbReference>
<accession>J3PFU5</accession>
<reference evidence="1" key="3">
    <citation type="submission" date="2010-09" db="EMBL/GenBank/DDBJ databases">
        <title>Annotation of Gaeumannomyces graminis var. tritici R3-111a-1.</title>
        <authorList>
            <consortium name="The Broad Institute Genome Sequencing Platform"/>
            <person name="Ma L.-J."/>
            <person name="Dead R."/>
            <person name="Young S.K."/>
            <person name="Zeng Q."/>
            <person name="Gargeya S."/>
            <person name="Fitzgerald M."/>
            <person name="Haas B."/>
            <person name="Abouelleil A."/>
            <person name="Alvarado L."/>
            <person name="Arachchi H.M."/>
            <person name="Berlin A."/>
            <person name="Brown A."/>
            <person name="Chapman S.B."/>
            <person name="Chen Z."/>
            <person name="Dunbar C."/>
            <person name="Freedman E."/>
            <person name="Gearin G."/>
            <person name="Gellesch M."/>
            <person name="Goldberg J."/>
            <person name="Griggs A."/>
            <person name="Gujja S."/>
            <person name="Heiman D."/>
            <person name="Howarth C."/>
            <person name="Larson L."/>
            <person name="Lui A."/>
            <person name="MacDonald P.J.P."/>
            <person name="Mehta T."/>
            <person name="Montmayeur A."/>
            <person name="Murphy C."/>
            <person name="Neiman D."/>
            <person name="Pearson M."/>
            <person name="Priest M."/>
            <person name="Roberts A."/>
            <person name="Saif S."/>
            <person name="Shea T."/>
            <person name="Shenoy N."/>
            <person name="Sisk P."/>
            <person name="Stolte C."/>
            <person name="Sykes S."/>
            <person name="Yandava C."/>
            <person name="Wortman J."/>
            <person name="Nusbaum C."/>
            <person name="Birren B."/>
        </authorList>
    </citation>
    <scope>NUCLEOTIDE SEQUENCE</scope>
    <source>
        <strain evidence="1">R3-111a-1</strain>
    </source>
</reference>
<evidence type="ECO:0000313" key="2">
    <source>
        <dbReference type="EnsemblFungi" id="EJT70197"/>
    </source>
</evidence>
<evidence type="ECO:0000313" key="1">
    <source>
        <dbReference type="EMBL" id="EJT70197.1"/>
    </source>
</evidence>
<sequence length="57" mass="5907">MLGVLIGALGLDQAAEKGRYVGHALLSSLCQGAEHLLCVGAMVGRRGAGDLELELWS</sequence>
<protein>
    <submittedName>
        <fullName evidence="1 2">Uncharacterized protein</fullName>
    </submittedName>
</protein>